<sequence>MSSPPQLLVAMGSTGKEVYFVFMNFDPEYDRLKNNRSKQGGHELDLYLNNKHDLLLKKLLQPNTYKKTYSLAIVDGFAVQMTKDQSVVDSSPPIVVTNTTPKSLPPLHCSLRKPSINPTMTPFTAVIIVAFTLFLTLPSDARILTANDRAAVDLRFDSLSGRRFPIPTVDIPRDTPLSRDRFTHLRIRRPIGDHGPLLVMRPHGPHRGCRHGMSAIESYRKPIFKPYMLSRDGGVTAMPLPVVETKKWEPEKVHGLVKWFRDAIDRY</sequence>
<gene>
    <name evidence="1" type="ORF">J5N97_007681</name>
</gene>
<dbReference type="PANTHER" id="PTHR37379:SF1">
    <property type="entry name" value="OS01G0220500 PROTEIN"/>
    <property type="match status" value="1"/>
</dbReference>
<dbReference type="Proteomes" id="UP001085076">
    <property type="component" value="Miscellaneous, Linkage group lg01"/>
</dbReference>
<keyword evidence="2" id="KW-1185">Reference proteome</keyword>
<evidence type="ECO:0000313" key="1">
    <source>
        <dbReference type="EMBL" id="KAJ0989325.1"/>
    </source>
</evidence>
<accession>A0A9D5HTW7</accession>
<organism evidence="1 2">
    <name type="scientific">Dioscorea zingiberensis</name>
    <dbReference type="NCBI Taxonomy" id="325984"/>
    <lineage>
        <taxon>Eukaryota</taxon>
        <taxon>Viridiplantae</taxon>
        <taxon>Streptophyta</taxon>
        <taxon>Embryophyta</taxon>
        <taxon>Tracheophyta</taxon>
        <taxon>Spermatophyta</taxon>
        <taxon>Magnoliopsida</taxon>
        <taxon>Liliopsida</taxon>
        <taxon>Dioscoreales</taxon>
        <taxon>Dioscoreaceae</taxon>
        <taxon>Dioscorea</taxon>
    </lineage>
</organism>
<dbReference type="EMBL" id="JAGGNH010000001">
    <property type="protein sequence ID" value="KAJ0989325.1"/>
    <property type="molecule type" value="Genomic_DNA"/>
</dbReference>
<protein>
    <submittedName>
        <fullName evidence="1">Uncharacterized protein</fullName>
    </submittedName>
</protein>
<dbReference type="PANTHER" id="PTHR37379">
    <property type="entry name" value="OS01G0220500 PROTEIN"/>
    <property type="match status" value="1"/>
</dbReference>
<reference evidence="1" key="1">
    <citation type="submission" date="2021-03" db="EMBL/GenBank/DDBJ databases">
        <authorList>
            <person name="Li Z."/>
            <person name="Yang C."/>
        </authorList>
    </citation>
    <scope>NUCLEOTIDE SEQUENCE</scope>
    <source>
        <strain evidence="1">Dzin_1.0</strain>
        <tissue evidence="1">Leaf</tissue>
    </source>
</reference>
<dbReference type="AlphaFoldDB" id="A0A9D5HTW7"/>
<evidence type="ECO:0000313" key="2">
    <source>
        <dbReference type="Proteomes" id="UP001085076"/>
    </source>
</evidence>
<comment type="caution">
    <text evidence="1">The sequence shown here is derived from an EMBL/GenBank/DDBJ whole genome shotgun (WGS) entry which is preliminary data.</text>
</comment>
<dbReference type="OrthoDB" id="1537661at2759"/>
<proteinExistence type="predicted"/>
<name>A0A9D5HTW7_9LILI</name>
<reference evidence="1" key="2">
    <citation type="journal article" date="2022" name="Hortic Res">
        <title>The genome of Dioscorea zingiberensis sheds light on the biosynthesis, origin and evolution of the medicinally important diosgenin saponins.</title>
        <authorList>
            <person name="Li Y."/>
            <person name="Tan C."/>
            <person name="Li Z."/>
            <person name="Guo J."/>
            <person name="Li S."/>
            <person name="Chen X."/>
            <person name="Wang C."/>
            <person name="Dai X."/>
            <person name="Yang H."/>
            <person name="Song W."/>
            <person name="Hou L."/>
            <person name="Xu J."/>
            <person name="Tong Z."/>
            <person name="Xu A."/>
            <person name="Yuan X."/>
            <person name="Wang W."/>
            <person name="Yang Q."/>
            <person name="Chen L."/>
            <person name="Sun Z."/>
            <person name="Wang K."/>
            <person name="Pan B."/>
            <person name="Chen J."/>
            <person name="Bao Y."/>
            <person name="Liu F."/>
            <person name="Qi X."/>
            <person name="Gang D.R."/>
            <person name="Wen J."/>
            <person name="Li J."/>
        </authorList>
    </citation>
    <scope>NUCLEOTIDE SEQUENCE</scope>
    <source>
        <strain evidence="1">Dzin_1.0</strain>
    </source>
</reference>